<evidence type="ECO:0000256" key="3">
    <source>
        <dbReference type="ARBA" id="ARBA00022741"/>
    </source>
</evidence>
<evidence type="ECO:0000259" key="18">
    <source>
        <dbReference type="PROSITE" id="PS51217"/>
    </source>
</evidence>
<keyword evidence="1 15" id="KW-0540">Nuclease</keyword>
<dbReference type="GO" id="GO:0000287">
    <property type="term" value="F:magnesium ion binding"/>
    <property type="evidence" value="ECO:0007669"/>
    <property type="project" value="UniProtKB-UniRule"/>
</dbReference>
<dbReference type="InterPro" id="IPR014017">
    <property type="entry name" value="DNA_helicase_UvrD-like_C"/>
</dbReference>
<keyword evidence="4 15" id="KW-0227">DNA damage</keyword>
<dbReference type="RefSeq" id="WP_072363297.1">
    <property type="nucleotide sequence ID" value="NZ_CP139972.1"/>
</dbReference>
<feature type="binding site" evidence="15">
    <location>
        <position position="1044"/>
    </location>
    <ligand>
        <name>Mg(2+)</name>
        <dbReference type="ChEBI" id="CHEBI:18420"/>
    </ligand>
</feature>
<dbReference type="EMBL" id="CP140154">
    <property type="protein sequence ID" value="WQG92096.1"/>
    <property type="molecule type" value="Genomic_DNA"/>
</dbReference>
<dbReference type="Gene3D" id="3.90.320.10">
    <property type="match status" value="1"/>
</dbReference>
<dbReference type="Gene3D" id="1.10.3170.10">
    <property type="entry name" value="Recbcd, chain B, domain 2"/>
    <property type="match status" value="1"/>
</dbReference>
<dbReference type="InterPro" id="IPR014016">
    <property type="entry name" value="UvrD-like_ATP-bd"/>
</dbReference>
<keyword evidence="8 15" id="KW-0067">ATP-binding</keyword>
<evidence type="ECO:0000313" key="21">
    <source>
        <dbReference type="Proteomes" id="UP000183788"/>
    </source>
</evidence>
<dbReference type="GO" id="GO:0009338">
    <property type="term" value="C:exodeoxyribonuclease V complex"/>
    <property type="evidence" value="ECO:0007669"/>
    <property type="project" value="TreeGrafter"/>
</dbReference>
<reference evidence="19 21" key="1">
    <citation type="submission" date="2016-11" db="EMBL/GenBank/DDBJ databases">
        <authorList>
            <person name="Jaros S."/>
            <person name="Januszkiewicz K."/>
            <person name="Wedrychowicz H."/>
        </authorList>
    </citation>
    <scope>NUCLEOTIDE SEQUENCE [LARGE SCALE GENOMIC DNA]</scope>
    <source>
        <strain evidence="19 21">DSM 784</strain>
    </source>
</reference>
<comment type="miscellaneous">
    <text evidence="15">In the RecBCD complex, RecB has a slow 3'-5' helicase, an exonuclease activity and loads RecA onto ssDNA, RecD has a fast 5'-3' helicase activity, while RecC stimulates the ATPase and processivity of the RecB helicase and contributes to recognition of the Chi site.</text>
</comment>
<keyword evidence="10 15" id="KW-0238">DNA-binding</keyword>
<feature type="binding site" evidence="16">
    <location>
        <begin position="24"/>
        <end position="31"/>
    </location>
    <ligand>
        <name>ATP</name>
        <dbReference type="ChEBI" id="CHEBI:30616"/>
    </ligand>
</feature>
<comment type="domain">
    <text evidence="15">The N-terminal DNA-binding domain is a ssDNA-dependent ATPase and has ATP-dependent 3'-5' helicase function. This domain interacts with RecC.</text>
</comment>
<dbReference type="Proteomes" id="UP001326715">
    <property type="component" value="Chromosome"/>
</dbReference>
<feature type="domain" description="UvrD-like helicase C-terminal" evidence="18">
    <location>
        <begin position="466"/>
        <end position="731"/>
    </location>
</feature>
<feature type="binding site" evidence="15">
    <location>
        <position position="915"/>
    </location>
    <ligand>
        <name>Mg(2+)</name>
        <dbReference type="ChEBI" id="CHEBI:18420"/>
    </ligand>
</feature>
<comment type="catalytic activity">
    <reaction evidence="13 15">
        <text>Couples ATP hydrolysis with the unwinding of duplex DNA by translocating in the 3'-5' direction.</text>
        <dbReference type="EC" id="5.6.2.4"/>
    </reaction>
</comment>
<dbReference type="GO" id="GO:0008854">
    <property type="term" value="F:exodeoxyribonuclease V activity"/>
    <property type="evidence" value="ECO:0007669"/>
    <property type="project" value="UniProtKB-EC"/>
</dbReference>
<evidence type="ECO:0000256" key="10">
    <source>
        <dbReference type="ARBA" id="ARBA00023125"/>
    </source>
</evidence>
<feature type="region of interest" description="Nuclease activity, interacts with RecD and RecA" evidence="15">
    <location>
        <begin position="868"/>
        <end position="1136"/>
    </location>
</feature>
<dbReference type="NCBIfam" id="TIGR00609">
    <property type="entry name" value="recB"/>
    <property type="match status" value="1"/>
</dbReference>
<comment type="domain">
    <text evidence="15">The C-terminal domain has nuclease activity and interacts with RecD. It interacts with RecA, facilitating its loading onto ssDNA.</text>
</comment>
<dbReference type="PANTHER" id="PTHR11070">
    <property type="entry name" value="UVRD / RECB / PCRA DNA HELICASE FAMILY MEMBER"/>
    <property type="match status" value="1"/>
</dbReference>
<evidence type="ECO:0000256" key="13">
    <source>
        <dbReference type="ARBA" id="ARBA00034617"/>
    </source>
</evidence>
<comment type="catalytic activity">
    <reaction evidence="14 15">
        <text>ATP + H2O = ADP + phosphate + H(+)</text>
        <dbReference type="Rhea" id="RHEA:13065"/>
        <dbReference type="ChEBI" id="CHEBI:15377"/>
        <dbReference type="ChEBI" id="CHEBI:15378"/>
        <dbReference type="ChEBI" id="CHEBI:30616"/>
        <dbReference type="ChEBI" id="CHEBI:43474"/>
        <dbReference type="ChEBI" id="CHEBI:456216"/>
        <dbReference type="EC" id="5.6.2.4"/>
    </reaction>
</comment>
<feature type="domain" description="UvrD-like helicase ATP-binding" evidence="17">
    <location>
        <begin position="3"/>
        <end position="443"/>
    </location>
</feature>
<reference evidence="20 22" key="2">
    <citation type="submission" date="2023-11" db="EMBL/GenBank/DDBJ databases">
        <title>MicrobeMod: A computational toolkit for identifying prokaryotic methylation and restriction-modification with nanopore sequencing.</title>
        <authorList>
            <person name="Crits-Christoph A."/>
            <person name="Kang S.C."/>
            <person name="Lee H."/>
            <person name="Ostrov N."/>
        </authorList>
    </citation>
    <scope>NUCLEOTIDE SEQUENCE [LARGE SCALE GENOMIC DNA]</scope>
    <source>
        <strain evidence="20 22">ATCC 23090</strain>
    </source>
</reference>
<dbReference type="OrthoDB" id="9810135at2"/>
<keyword evidence="6 15" id="KW-0347">Helicase</keyword>
<dbReference type="GO" id="GO:0005829">
    <property type="term" value="C:cytosol"/>
    <property type="evidence" value="ECO:0007669"/>
    <property type="project" value="TreeGrafter"/>
</dbReference>
<comment type="catalytic activity">
    <reaction evidence="15">
        <text>Exonucleolytic cleavage (in the presence of ATP) in either 5'- to 3'- or 3'- to 5'-direction to yield 5'-phosphooligonucleotides.</text>
        <dbReference type="EC" id="3.1.11.5"/>
    </reaction>
</comment>
<evidence type="ECO:0000256" key="7">
    <source>
        <dbReference type="ARBA" id="ARBA00022839"/>
    </source>
</evidence>
<feature type="active site" description="For nuclease activity" evidence="15">
    <location>
        <position position="1044"/>
    </location>
</feature>
<keyword evidence="11 15" id="KW-0234">DNA repair</keyword>
<dbReference type="Gene3D" id="1.10.486.10">
    <property type="entry name" value="PCRA, domain 4"/>
    <property type="match status" value="1"/>
</dbReference>
<dbReference type="Gene3D" id="3.40.50.300">
    <property type="entry name" value="P-loop containing nucleotide triphosphate hydrolases"/>
    <property type="match status" value="2"/>
</dbReference>
<dbReference type="STRING" id="1004.SAMN05661012_04304"/>
<keyword evidence="22" id="KW-1185">Reference proteome</keyword>
<comment type="similarity">
    <text evidence="15">Belongs to the helicase family. UvrD subfamily.</text>
</comment>
<evidence type="ECO:0000256" key="4">
    <source>
        <dbReference type="ARBA" id="ARBA00022763"/>
    </source>
</evidence>
<dbReference type="SUPFAM" id="SSF52980">
    <property type="entry name" value="Restriction endonuclease-like"/>
    <property type="match status" value="1"/>
</dbReference>
<feature type="binding site" evidence="15">
    <location>
        <position position="1031"/>
    </location>
    <ligand>
        <name>Mg(2+)</name>
        <dbReference type="ChEBI" id="CHEBI:18420"/>
    </ligand>
</feature>
<keyword evidence="2 15" id="KW-0479">Metal-binding</keyword>
<dbReference type="EC" id="3.1.11.5" evidence="15"/>
<dbReference type="Pfam" id="PF13361">
    <property type="entry name" value="UvrD_C"/>
    <property type="match status" value="1"/>
</dbReference>
<dbReference type="InterPro" id="IPR027417">
    <property type="entry name" value="P-loop_NTPase"/>
</dbReference>
<keyword evidence="12 15" id="KW-0413">Isomerase</keyword>
<evidence type="ECO:0000256" key="12">
    <source>
        <dbReference type="ARBA" id="ARBA00023235"/>
    </source>
</evidence>
<dbReference type="InterPro" id="IPR011335">
    <property type="entry name" value="Restrct_endonuc-II-like"/>
</dbReference>
<dbReference type="EC" id="5.6.2.4" evidence="15"/>
<dbReference type="SUPFAM" id="SSF52540">
    <property type="entry name" value="P-loop containing nucleoside triphosphate hydrolases"/>
    <property type="match status" value="1"/>
</dbReference>
<evidence type="ECO:0000256" key="16">
    <source>
        <dbReference type="PROSITE-ProRule" id="PRU00560"/>
    </source>
</evidence>
<dbReference type="GO" id="GO:0000724">
    <property type="term" value="P:double-strand break repair via homologous recombination"/>
    <property type="evidence" value="ECO:0007669"/>
    <property type="project" value="UniProtKB-UniRule"/>
</dbReference>
<evidence type="ECO:0000256" key="14">
    <source>
        <dbReference type="ARBA" id="ARBA00048988"/>
    </source>
</evidence>
<organism evidence="19 21">
    <name type="scientific">Chitinophaga sancti</name>
    <dbReference type="NCBI Taxonomy" id="1004"/>
    <lineage>
        <taxon>Bacteria</taxon>
        <taxon>Pseudomonadati</taxon>
        <taxon>Bacteroidota</taxon>
        <taxon>Chitinophagia</taxon>
        <taxon>Chitinophagales</taxon>
        <taxon>Chitinophagaceae</taxon>
        <taxon>Chitinophaga</taxon>
    </lineage>
</organism>
<dbReference type="EMBL" id="FPIZ01000014">
    <property type="protein sequence ID" value="SFW75866.1"/>
    <property type="molecule type" value="Genomic_DNA"/>
</dbReference>
<evidence type="ECO:0000256" key="9">
    <source>
        <dbReference type="ARBA" id="ARBA00022842"/>
    </source>
</evidence>
<evidence type="ECO:0000256" key="11">
    <source>
        <dbReference type="ARBA" id="ARBA00023204"/>
    </source>
</evidence>
<evidence type="ECO:0000256" key="6">
    <source>
        <dbReference type="ARBA" id="ARBA00022806"/>
    </source>
</evidence>
<keyword evidence="9 15" id="KW-0460">Magnesium</keyword>
<name>A0A1K1RVB2_9BACT</name>
<accession>A0A1K1RVB2</accession>
<dbReference type="AlphaFoldDB" id="A0A1K1RVB2"/>
<keyword evidence="7 15" id="KW-0269">Exonuclease</keyword>
<dbReference type="PROSITE" id="PS51217">
    <property type="entry name" value="UVRD_HELICASE_CTER"/>
    <property type="match status" value="1"/>
</dbReference>
<dbReference type="Pfam" id="PF00580">
    <property type="entry name" value="UvrD-helicase"/>
    <property type="match status" value="1"/>
</dbReference>
<gene>
    <name evidence="15 20" type="primary">recB</name>
    <name evidence="19" type="ORF">SAMN05661012_04304</name>
    <name evidence="20" type="ORF">SR876_11320</name>
</gene>
<evidence type="ECO:0000256" key="8">
    <source>
        <dbReference type="ARBA" id="ARBA00022840"/>
    </source>
</evidence>
<evidence type="ECO:0000256" key="5">
    <source>
        <dbReference type="ARBA" id="ARBA00022801"/>
    </source>
</evidence>
<comment type="subunit">
    <text evidence="15">Heterotrimer of RecB, RecC and RecD. All subunits contribute to DNA-binding. Interacts with RecA.</text>
</comment>
<evidence type="ECO:0000313" key="22">
    <source>
        <dbReference type="Proteomes" id="UP001326715"/>
    </source>
</evidence>
<dbReference type="HAMAP" id="MF_01485">
    <property type="entry name" value="RecB"/>
    <property type="match status" value="1"/>
</dbReference>
<comment type="cofactor">
    <cofactor evidence="15">
        <name>Mg(2+)</name>
        <dbReference type="ChEBI" id="CHEBI:18420"/>
    </cofactor>
    <text evidence="15">Binds 1 Mg(2+) ion per subunit.</text>
</comment>
<evidence type="ECO:0000259" key="17">
    <source>
        <dbReference type="PROSITE" id="PS51198"/>
    </source>
</evidence>
<dbReference type="GO" id="GO:0043138">
    <property type="term" value="F:3'-5' DNA helicase activity"/>
    <property type="evidence" value="ECO:0007669"/>
    <property type="project" value="UniProtKB-UniRule"/>
</dbReference>
<dbReference type="CDD" id="cd22352">
    <property type="entry name" value="RecB_C-like"/>
    <property type="match status" value="1"/>
</dbReference>
<keyword evidence="5 15" id="KW-0378">Hydrolase</keyword>
<dbReference type="Proteomes" id="UP000183788">
    <property type="component" value="Unassembled WGS sequence"/>
</dbReference>
<protein>
    <recommendedName>
        <fullName evidence="15">RecBCD enzyme subunit RecB</fullName>
        <ecNumber evidence="15">3.1.11.5</ecNumber>
        <ecNumber evidence="15">5.6.2.4</ecNumber>
    </recommendedName>
    <alternativeName>
        <fullName evidence="15">DNA 3'-5' helicase subunit RecB</fullName>
    </alternativeName>
    <alternativeName>
        <fullName evidence="15">Exonuclease V subunit RecB</fullName>
        <shortName evidence="15">ExoV subunit RecB</shortName>
    </alternativeName>
    <alternativeName>
        <fullName evidence="15">Helicase/nuclease RecBCD subunit RecB</fullName>
    </alternativeName>
</protein>
<evidence type="ECO:0000313" key="19">
    <source>
        <dbReference type="EMBL" id="SFW75866.1"/>
    </source>
</evidence>
<dbReference type="GO" id="GO:0003677">
    <property type="term" value="F:DNA binding"/>
    <property type="evidence" value="ECO:0007669"/>
    <property type="project" value="UniProtKB-UniRule"/>
</dbReference>
<dbReference type="InterPro" id="IPR004586">
    <property type="entry name" value="RecB"/>
</dbReference>
<evidence type="ECO:0000313" key="20">
    <source>
        <dbReference type="EMBL" id="WQG92096.1"/>
    </source>
</evidence>
<proteinExistence type="inferred from homology"/>
<dbReference type="PROSITE" id="PS51198">
    <property type="entry name" value="UVRD_HELICASE_ATP_BIND"/>
    <property type="match status" value="1"/>
</dbReference>
<sequence length="1136" mass="131139">MTTAGYQHFDAESVPLSESNLIEASAGTGKTYSIALLVLRLILEKRVPVKDILMVTFTKAAVAELKDRIRLFIREAYKVSFLKEIDDDGIMTVVIQAIVASDIQTVNHLLRDAVLLLDEISVLTIHSFCQQVLNEYAFETDQLFGAQMVPDMSPIVEKELNKFWRRQVTTLHPALLQRLWSEGMRIRMQKILKEHMSGRKYLGYDEATDYSISSQQQDDWMTGYTRLYEENDAAKKVIEDYIHQHQADIASAAKKNTYAKKAFEPLLPDAAAFIQELKAKKNASKPPAYIHELFGDIIELIDKQETLETAIDDYLNTIHHWLTCFAISKGVTGVHGYMSRNNMLGYDDLIVNLHKALVQRDNPALVEKMREKYKAVFIDEFQDTDRQQYEIFNTAFGTDTILFYIGDPKQSIYAWRKADINTYFEARSSVQHLYSMNQNFRSSATMIQAMNTFFKPTPDFDTFCFSNQQDSIDYIDVESPEEQRKGLLYHGQHQETPITIYDGKTKPEIAHGVAAQVTQLLVDPAFRITKPNGNSRSVTPEDIGILVRTGTEGRDVKNELARNGIPAVLIDEVKVFNTPEAIEIFYLLEAIASPERSTINRSLLSPLTGFSVDDMLHLDDEVVYACFMKYRELFDKDGVYAALMSFLADFNVRTTLLKVRNENGERILTNLLQLTEIVHQVQSRRNLSLRDLISWLKRGIDGMDIPGDEFAQRMESDESAVKIVTIHKSKGLEYNIVLAPYLDFTERKNDDFVSFRDPESGEYYTAEQGRQSEEQLQAYRDQQEQENRRLVYVAITRSVYKCYIYNNVKEKESTLKVFVNELKKIVTPNIQLLEQLPEMPDERYQEQQLPQSQAKNPGEVYFHLEEENWRKMSYTMLSSKQEHKNLPYAEALTDPYDQFIFNTLKRGAKTGNLLHFIFENISFSDNTKWEYWVQTAIDRYVPGQEEVYKPMLQQLIQHVVGVQLEVGESHFSLSSIGWEKRLAEFEFDFPVGLFQPQVLQQLSDENVSINVRRFSDYSQQELEGIMNGKVDLFFEHKGKFFVLDWKSNYLGPDIDSYNTGALGAEMNNNNYHLQYLVYTLAVKKYLGTRLPHFDYDRHFGGVIYLFLRGIRQESTTGIFTVKPARATIEEMERLLN</sequence>
<comment type="function">
    <text evidence="15">A helicase/nuclease that prepares dsDNA breaks (DSB) for recombinational DNA repair. Binds to DSBs and unwinds DNA via a highly rapid and processive ATP-dependent bidirectional helicase activity. Unwinds dsDNA until it encounters a Chi (crossover hotspot instigator) sequence from the 3' direction. Cuts ssDNA a few nucleotides 3' to the Chi site. The properties and activities of the enzyme are changed at Chi. The Chi-altered holoenzyme produces a long 3'-ssDNA overhang and facilitates RecA-binding to the ssDNA for homologous DNA recombination and repair. Holoenzyme degrades any linearized DNA that is unable to undergo homologous recombination. In the holoenzyme this subunit contributes ATPase, 3'-5' helicase, exonuclease activity and loads RecA onto ssDNA.</text>
</comment>
<dbReference type="InterPro" id="IPR000212">
    <property type="entry name" value="DNA_helicase_UvrD/REP"/>
</dbReference>
<evidence type="ECO:0000256" key="15">
    <source>
        <dbReference type="HAMAP-Rule" id="MF_01485"/>
    </source>
</evidence>
<evidence type="ECO:0000256" key="2">
    <source>
        <dbReference type="ARBA" id="ARBA00022723"/>
    </source>
</evidence>
<evidence type="ECO:0000256" key="1">
    <source>
        <dbReference type="ARBA" id="ARBA00022722"/>
    </source>
</evidence>
<feature type="region of interest" description="DNA-binding and helicase activity, interacts with RecC" evidence="15">
    <location>
        <begin position="1"/>
        <end position="830"/>
    </location>
</feature>
<dbReference type="GO" id="GO:0005524">
    <property type="term" value="F:ATP binding"/>
    <property type="evidence" value="ECO:0007669"/>
    <property type="project" value="UniProtKB-UniRule"/>
</dbReference>
<keyword evidence="3 15" id="KW-0547">Nucleotide-binding</keyword>
<dbReference type="InterPro" id="IPR011604">
    <property type="entry name" value="PDDEXK-like_dom_sf"/>
</dbReference>
<dbReference type="PANTHER" id="PTHR11070:SF23">
    <property type="entry name" value="RECBCD ENZYME SUBUNIT RECB"/>
    <property type="match status" value="1"/>
</dbReference>